<evidence type="ECO:0000259" key="12">
    <source>
        <dbReference type="PROSITE" id="PS50142"/>
    </source>
</evidence>
<accession>A0ABR4HT03</accession>
<evidence type="ECO:0000313" key="16">
    <source>
        <dbReference type="EMBL" id="KAL2818617.1"/>
    </source>
</evidence>
<dbReference type="InterPro" id="IPR014001">
    <property type="entry name" value="Helicase_ATP-bd"/>
</dbReference>
<organism evidence="16 17">
    <name type="scientific">Aspergillus granulosus</name>
    <dbReference type="NCBI Taxonomy" id="176169"/>
    <lineage>
        <taxon>Eukaryota</taxon>
        <taxon>Fungi</taxon>
        <taxon>Dikarya</taxon>
        <taxon>Ascomycota</taxon>
        <taxon>Pezizomycotina</taxon>
        <taxon>Eurotiomycetes</taxon>
        <taxon>Eurotiomycetidae</taxon>
        <taxon>Eurotiales</taxon>
        <taxon>Aspergillaceae</taxon>
        <taxon>Aspergillus</taxon>
        <taxon>Aspergillus subgen. Nidulantes</taxon>
    </lineage>
</organism>
<sequence length="1435" mass="161199">MASIAPDLPAYRARSYQVEMFEASLKNNIIVAMGTGSGKTHVALLRIRHELENSDGKKLIWFLTPTVALCLQQHRVISQYIPAAKSRTLTGLDRVELWTEQAIWDAVLEDVQLVLSTHAVLRDAMTHGFVKLSQLGLLIFDEAHHCVRKHPANKIMQDFYHPAAAKFGPDAVPRILGLTASAGSSREALLTIESNLNSICTTPQIHQHELLTHTHRPELQRVMFSPIVTEVPMGGARAALLQTWESLDLENDFYGKRLRCSSPHGPTLQKTLSTGETNCRDQLKRFVDRADHIYTELGSWAADYFIWTSLEQLRGKVQDDSVMLDLDTDERSYLVDFLSRLPVPDFKPDSTDPADFSVSPKFDALVSFLLSTEGRDFSGLIFAQQRATVAVMAHLISVHPFTRDRFRTGGFVGMATSSSCKDIFGELLTAKMQRGMLDDFRGGRKNLIVATDVLEEGIDVSACSVVVCYNKPPNLKSFLQRRGRARRQHSKYAILLSTDDDNSDLHKWQDLERVMEEAYQDDQRRLEELRALETMEEDVNSRFCVESTGAILTADNAMQHLNHFCSILPHQLYVDNRPEFSFERNGQQVKGKVTLPNCVHPDVRRTEGQLWWLTDCAARKEAAFQAYKALYEAGLVNDNLLPLTKSREFTHKDLALLPPIMEVSEQYDPWVDWASLWSSPVLHQSRIVVRQNGDVTYMKLVCPARPPMLEPMTLFWDSERTYTVEFEPAQPISNLTAQDLESMKAITALYLQASTSRPLPADRDYITLFGPDLSQSELTTWLEKHHGHESAQEVFSSNRDPTLMGVVRDCSHFGKVLLFKRWVVSNTNDLSLECEPYPKRRNLLQQQTLATKRSTQAGASPGEEDLSPEALTQKRIISAAQCTIDKLPANETIFSRFITTITDRLEATLVAAKLCETVLRDVHFSDLRHVITAITMPLVQAPSNYQRYEFFGDSVLKFTVSFSLFYQHPTWHEGYLSEGRNAIVQNGRLAEAALTANLDMFIIGKMFTPRKWAAPLISERMQSKVASRRELSTKVLADVVEALIGAAYIDGGHAKAQACLRTFLPELQIITPAMVMAQHSRPDQQPQPQSQSRLIQSKALEQSIGYTFTDKTLLIEALTHPSCQHDSSTQSYQRLEFLGDTVLDMIIVDLTLAHPRKIAQGDMTRIKHALVNANLLAFFCLEFEWTVPRTEVIVSPNDQADTVATTTTQHLYMHIRHSPTTLLLATLEAKILPRYTQHRAAILEHINPSQHLSEQGSPYPWFPLSAIHPEKFLSDILESLLGAIFVDSAGDMAACTGFLEKLGLLRYARYVLDTGVDVVHPLQRAQAMARSDVKFQTMRVRRRAGEEEGAESPSGETGIGESGSGDELEATYTCTVTLPSHSIPDIVVRGCLSREEAEIRAAEEVIVMLSGRENIVGDCSEIEEEKVEMNGPIEI</sequence>
<keyword evidence="7 10" id="KW-0694">RNA-binding</keyword>
<dbReference type="Gene3D" id="1.10.1520.10">
    <property type="entry name" value="Ribonuclease III domain"/>
    <property type="match status" value="2"/>
</dbReference>
<dbReference type="Pfam" id="PF03368">
    <property type="entry name" value="Dicer_dimer"/>
    <property type="match status" value="1"/>
</dbReference>
<dbReference type="SUPFAM" id="SSF52540">
    <property type="entry name" value="P-loop containing nucleoside triphosphate hydrolases"/>
    <property type="match status" value="1"/>
</dbReference>
<dbReference type="InterPro" id="IPR036389">
    <property type="entry name" value="RNase_III_sf"/>
</dbReference>
<evidence type="ECO:0000259" key="15">
    <source>
        <dbReference type="PROSITE" id="PS51327"/>
    </source>
</evidence>
<evidence type="ECO:0000256" key="1">
    <source>
        <dbReference type="ARBA" id="ARBA00022721"/>
    </source>
</evidence>
<evidence type="ECO:0000256" key="8">
    <source>
        <dbReference type="ARBA" id="ARBA00023118"/>
    </source>
</evidence>
<feature type="domain" description="Dicer dsRNA-binding fold" evidence="15">
    <location>
        <begin position="557"/>
        <end position="650"/>
    </location>
</feature>
<dbReference type="Gene3D" id="3.40.50.300">
    <property type="entry name" value="P-loop containing nucleotide triphosphate hydrolases"/>
    <property type="match status" value="2"/>
</dbReference>
<keyword evidence="3" id="KW-0547">Nucleotide-binding</keyword>
<dbReference type="Proteomes" id="UP001610334">
    <property type="component" value="Unassembled WGS sequence"/>
</dbReference>
<dbReference type="InterPro" id="IPR011545">
    <property type="entry name" value="DEAD/DEAH_box_helicase_dom"/>
</dbReference>
<feature type="domain" description="Helicase C-terminal" evidence="14">
    <location>
        <begin position="364"/>
        <end position="530"/>
    </location>
</feature>
<comment type="caution">
    <text evidence="16">The sequence shown here is derived from an EMBL/GenBank/DDBJ whole genome shotgun (WGS) entry which is preliminary data.</text>
</comment>
<dbReference type="PANTHER" id="PTHR14950">
    <property type="entry name" value="DICER-RELATED"/>
    <property type="match status" value="1"/>
</dbReference>
<keyword evidence="4" id="KW-0378">Hydrolase</keyword>
<proteinExistence type="inferred from homology"/>
<evidence type="ECO:0000256" key="10">
    <source>
        <dbReference type="PROSITE-ProRule" id="PRU00657"/>
    </source>
</evidence>
<dbReference type="InterPro" id="IPR000999">
    <property type="entry name" value="RNase_III_dom"/>
</dbReference>
<dbReference type="SMART" id="SM00487">
    <property type="entry name" value="DEXDc"/>
    <property type="match status" value="1"/>
</dbReference>
<dbReference type="InterPro" id="IPR038248">
    <property type="entry name" value="Dicer_dimer_sf"/>
</dbReference>
<evidence type="ECO:0000256" key="7">
    <source>
        <dbReference type="ARBA" id="ARBA00022884"/>
    </source>
</evidence>
<evidence type="ECO:0000256" key="3">
    <source>
        <dbReference type="ARBA" id="ARBA00022741"/>
    </source>
</evidence>
<evidence type="ECO:0000256" key="2">
    <source>
        <dbReference type="ARBA" id="ARBA00022737"/>
    </source>
</evidence>
<evidence type="ECO:0000259" key="13">
    <source>
        <dbReference type="PROSITE" id="PS51192"/>
    </source>
</evidence>
<keyword evidence="1" id="KW-0930">Antiviral protein</keyword>
<gene>
    <name evidence="16" type="ORF">BJX63DRAFT_58166</name>
</gene>
<evidence type="ECO:0000256" key="11">
    <source>
        <dbReference type="SAM" id="MobiDB-lite"/>
    </source>
</evidence>
<keyword evidence="5" id="KW-0347">Helicase</keyword>
<evidence type="ECO:0000256" key="6">
    <source>
        <dbReference type="ARBA" id="ARBA00022840"/>
    </source>
</evidence>
<keyword evidence="8" id="KW-0051">Antiviral defense</keyword>
<protein>
    <recommendedName>
        <fullName evidence="18">Dicer-like protein 2</fullName>
    </recommendedName>
</protein>
<dbReference type="Pfam" id="PF00636">
    <property type="entry name" value="Ribonuclease_3"/>
    <property type="match status" value="2"/>
</dbReference>
<dbReference type="CDD" id="cd18802">
    <property type="entry name" value="SF2_C_dicer"/>
    <property type="match status" value="1"/>
</dbReference>
<dbReference type="SUPFAM" id="SSF69065">
    <property type="entry name" value="RNase III domain-like"/>
    <property type="match status" value="2"/>
</dbReference>
<feature type="domain" description="RNase III" evidence="12">
    <location>
        <begin position="911"/>
        <end position="1052"/>
    </location>
</feature>
<dbReference type="InterPro" id="IPR027417">
    <property type="entry name" value="P-loop_NTPase"/>
</dbReference>
<comment type="function">
    <text evidence="9">Dicer-like endonuclease involved in cleaving double-stranded RNA in the RNA interference (RNAi) pathway. Produces 21 to 25 bp dsRNAs (siRNAs) which target the selective destruction of homologous RNAs leading to sequence-specific suppression of gene expression, called post-transcriptional gene silencing (PTGS). Part of a broad host defense response against viral infection and transposons.</text>
</comment>
<dbReference type="CDD" id="cd18034">
    <property type="entry name" value="DEXHc_dicer"/>
    <property type="match status" value="1"/>
</dbReference>
<evidence type="ECO:0000256" key="5">
    <source>
        <dbReference type="ARBA" id="ARBA00022806"/>
    </source>
</evidence>
<name>A0ABR4HT03_9EURO</name>
<dbReference type="Gene3D" id="3.30.160.380">
    <property type="entry name" value="Dicer dimerisation domain"/>
    <property type="match status" value="1"/>
</dbReference>
<feature type="domain" description="RNase III" evidence="12">
    <location>
        <begin position="1097"/>
        <end position="1289"/>
    </location>
</feature>
<dbReference type="PROSITE" id="PS51192">
    <property type="entry name" value="HELICASE_ATP_BIND_1"/>
    <property type="match status" value="1"/>
</dbReference>
<comment type="similarity">
    <text evidence="10">Belongs to the helicase family. Dicer subfamily.</text>
</comment>
<dbReference type="CDD" id="cd00593">
    <property type="entry name" value="RIBOc"/>
    <property type="match status" value="2"/>
</dbReference>
<dbReference type="Pfam" id="PF00270">
    <property type="entry name" value="DEAD"/>
    <property type="match status" value="1"/>
</dbReference>
<evidence type="ECO:0000256" key="4">
    <source>
        <dbReference type="ARBA" id="ARBA00022801"/>
    </source>
</evidence>
<dbReference type="PROSITE" id="PS51327">
    <property type="entry name" value="DICER_DSRBF"/>
    <property type="match status" value="1"/>
</dbReference>
<evidence type="ECO:0008006" key="18">
    <source>
        <dbReference type="Google" id="ProtNLM"/>
    </source>
</evidence>
<dbReference type="SMART" id="SM00490">
    <property type="entry name" value="HELICc"/>
    <property type="match status" value="1"/>
</dbReference>
<evidence type="ECO:0000259" key="14">
    <source>
        <dbReference type="PROSITE" id="PS51194"/>
    </source>
</evidence>
<dbReference type="SMART" id="SM00535">
    <property type="entry name" value="RIBOc"/>
    <property type="match status" value="2"/>
</dbReference>
<dbReference type="PROSITE" id="PS51194">
    <property type="entry name" value="HELICASE_CTER"/>
    <property type="match status" value="1"/>
</dbReference>
<dbReference type="EMBL" id="JBFXLT010000013">
    <property type="protein sequence ID" value="KAL2818617.1"/>
    <property type="molecule type" value="Genomic_DNA"/>
</dbReference>
<dbReference type="InterPro" id="IPR001650">
    <property type="entry name" value="Helicase_C-like"/>
</dbReference>
<evidence type="ECO:0000256" key="9">
    <source>
        <dbReference type="ARBA" id="ARBA00025403"/>
    </source>
</evidence>
<feature type="domain" description="Helicase ATP-binding" evidence="13">
    <location>
        <begin position="20"/>
        <end position="200"/>
    </location>
</feature>
<reference evidence="16 17" key="1">
    <citation type="submission" date="2024-07" db="EMBL/GenBank/DDBJ databases">
        <title>Section-level genome sequencing and comparative genomics of Aspergillus sections Usti and Cavernicolus.</title>
        <authorList>
            <consortium name="Lawrence Berkeley National Laboratory"/>
            <person name="Nybo J.L."/>
            <person name="Vesth T.C."/>
            <person name="Theobald S."/>
            <person name="Frisvad J.C."/>
            <person name="Larsen T.O."/>
            <person name="Kjaerboelling I."/>
            <person name="Rothschild-Mancinelli K."/>
            <person name="Lyhne E.K."/>
            <person name="Kogle M.E."/>
            <person name="Barry K."/>
            <person name="Clum A."/>
            <person name="Na H."/>
            <person name="Ledsgaard L."/>
            <person name="Lin J."/>
            <person name="Lipzen A."/>
            <person name="Kuo A."/>
            <person name="Riley R."/>
            <person name="Mondo S."/>
            <person name="Labutti K."/>
            <person name="Haridas S."/>
            <person name="Pangalinan J."/>
            <person name="Salamov A.A."/>
            <person name="Simmons B.A."/>
            <person name="Magnuson J.K."/>
            <person name="Chen J."/>
            <person name="Drula E."/>
            <person name="Henrissat B."/>
            <person name="Wiebenga A."/>
            <person name="Lubbers R.J."/>
            <person name="Gomes A.C."/>
            <person name="Makela M.R."/>
            <person name="Stajich J."/>
            <person name="Grigoriev I.V."/>
            <person name="Mortensen U.H."/>
            <person name="De Vries R.P."/>
            <person name="Baker S.E."/>
            <person name="Andersen M.R."/>
        </authorList>
    </citation>
    <scope>NUCLEOTIDE SEQUENCE [LARGE SCALE GENOMIC DNA]</scope>
    <source>
        <strain evidence="16 17">CBS 588.65</strain>
    </source>
</reference>
<keyword evidence="17" id="KW-1185">Reference proteome</keyword>
<dbReference type="Pfam" id="PF00271">
    <property type="entry name" value="Helicase_C"/>
    <property type="match status" value="1"/>
</dbReference>
<evidence type="ECO:0000313" key="17">
    <source>
        <dbReference type="Proteomes" id="UP001610334"/>
    </source>
</evidence>
<dbReference type="InterPro" id="IPR005034">
    <property type="entry name" value="Dicer_dimerisation"/>
</dbReference>
<keyword evidence="2" id="KW-0677">Repeat</keyword>
<keyword evidence="6" id="KW-0067">ATP-binding</keyword>
<dbReference type="PROSITE" id="PS50142">
    <property type="entry name" value="RNASE_3_2"/>
    <property type="match status" value="2"/>
</dbReference>
<dbReference type="PANTHER" id="PTHR14950:SF37">
    <property type="entry name" value="ENDORIBONUCLEASE DICER"/>
    <property type="match status" value="1"/>
</dbReference>
<feature type="region of interest" description="Disordered" evidence="11">
    <location>
        <begin position="1340"/>
        <end position="1366"/>
    </location>
</feature>